<reference evidence="1 2" key="1">
    <citation type="submission" date="2018-07" db="EMBL/GenBank/DDBJ databases">
        <title>Genomic Encyclopedia of Type Strains, Phase III (KMG-III): the genomes of soil and plant-associated and newly described type strains.</title>
        <authorList>
            <person name="Whitman W."/>
        </authorList>
    </citation>
    <scope>NUCLEOTIDE SEQUENCE [LARGE SCALE GENOMIC DNA]</scope>
    <source>
        <strain evidence="1 2">CECT 8525</strain>
    </source>
</reference>
<dbReference type="RefSeq" id="WP_114350913.1">
    <property type="nucleotide sequence ID" value="NZ_QPJL01000047.1"/>
</dbReference>
<evidence type="ECO:0000313" key="1">
    <source>
        <dbReference type="EMBL" id="RCW78075.1"/>
    </source>
</evidence>
<organism evidence="1 2">
    <name type="scientific">Paracoccus lutimaris</name>
    <dbReference type="NCBI Taxonomy" id="1490030"/>
    <lineage>
        <taxon>Bacteria</taxon>
        <taxon>Pseudomonadati</taxon>
        <taxon>Pseudomonadota</taxon>
        <taxon>Alphaproteobacteria</taxon>
        <taxon>Rhodobacterales</taxon>
        <taxon>Paracoccaceae</taxon>
        <taxon>Paracoccus</taxon>
    </lineage>
</organism>
<gene>
    <name evidence="1" type="ORF">DFP89_1476</name>
</gene>
<evidence type="ECO:0000313" key="2">
    <source>
        <dbReference type="Proteomes" id="UP000253345"/>
    </source>
</evidence>
<keyword evidence="2" id="KW-1185">Reference proteome</keyword>
<comment type="caution">
    <text evidence="1">The sequence shown here is derived from an EMBL/GenBank/DDBJ whole genome shotgun (WGS) entry which is preliminary data.</text>
</comment>
<dbReference type="AlphaFoldDB" id="A0A368YD50"/>
<dbReference type="Proteomes" id="UP000253345">
    <property type="component" value="Unassembled WGS sequence"/>
</dbReference>
<name>A0A368YD50_9RHOB</name>
<accession>A0A368YD50</accession>
<dbReference type="EMBL" id="QPJL01000047">
    <property type="protein sequence ID" value="RCW78075.1"/>
    <property type="molecule type" value="Genomic_DNA"/>
</dbReference>
<dbReference type="OrthoDB" id="8265479at2"/>
<protein>
    <submittedName>
        <fullName evidence="1">Uncharacterized protein</fullName>
    </submittedName>
</protein>
<proteinExistence type="predicted"/>
<sequence length="217" mass="23307">MAFTFPLTAAQFMDVLPIRDMVFDLPEAMEVSETGGGEILTADLGTRLWRGKITLADMTSIEADEVMSRLDVLRRTGASFMCHDPRRPGPRLDMDGSLLGASTPTLDAALPNRRDIRIAGLPSGYALRRHDYIAFAYGTNPVRHALHRLAGQATANGSGQATVEVSPAIRAGEVPGTTITLLKPACKAIIVPGSVQPGQHNATLTVGVSFDWIQTLR</sequence>